<evidence type="ECO:0000313" key="1">
    <source>
        <dbReference type="EMBL" id="OEG22389.1"/>
    </source>
</evidence>
<dbReference type="OrthoDB" id="2057603at2"/>
<keyword evidence="2" id="KW-1185">Reference proteome</keyword>
<sequence>MIKSLVNFFKKKNDIGVTEDDLINTKRALQNINRLSEQLDEENFCRMFNSTLNVFDLDISNQEKAKRILAKSQVFGGMGSWNDSPGYEAYRLGIQKEYEEVTEELYKQRSILQEKISFSEKNQLLKIKEETNMEINVDRQSICMGDDMESHAKLYEISDTTTFLELFTKLIEDNYFPYTGKNNIVWVLRFNGKDIIAWKTRENKFIEYNETSYLVSKDQEIIPTVVFKYYSSFKEWEEKNKY</sequence>
<reference evidence="2" key="1">
    <citation type="submission" date="2016-09" db="EMBL/GenBank/DDBJ databases">
        <authorList>
            <person name="Gulvik C.A."/>
        </authorList>
    </citation>
    <scope>NUCLEOTIDE SEQUENCE [LARGE SCALE GENOMIC DNA]</scope>
    <source>
        <strain evidence="2">LMG 26676</strain>
    </source>
</reference>
<dbReference type="EMBL" id="MIKC01000019">
    <property type="protein sequence ID" value="OEG22389.1"/>
    <property type="molecule type" value="Genomic_DNA"/>
</dbReference>
<dbReference type="RefSeq" id="WP_069640176.1">
    <property type="nucleotide sequence ID" value="NZ_JAFBEZ010000038.1"/>
</dbReference>
<gene>
    <name evidence="1" type="ORF">BCR24_15705</name>
</gene>
<name>A0A1E5HBQ0_9ENTE</name>
<dbReference type="Proteomes" id="UP000094469">
    <property type="component" value="Unassembled WGS sequence"/>
</dbReference>
<protein>
    <submittedName>
        <fullName evidence="1">Uncharacterized protein</fullName>
    </submittedName>
</protein>
<accession>A0A1E5HBQ0</accession>
<organism evidence="1 2">
    <name type="scientific">Enterococcus ureilyticus</name>
    <dbReference type="NCBI Taxonomy" id="1131292"/>
    <lineage>
        <taxon>Bacteria</taxon>
        <taxon>Bacillati</taxon>
        <taxon>Bacillota</taxon>
        <taxon>Bacilli</taxon>
        <taxon>Lactobacillales</taxon>
        <taxon>Enterococcaceae</taxon>
        <taxon>Enterococcus</taxon>
    </lineage>
</organism>
<evidence type="ECO:0000313" key="2">
    <source>
        <dbReference type="Proteomes" id="UP000094469"/>
    </source>
</evidence>
<dbReference type="AlphaFoldDB" id="A0A1E5HBQ0"/>
<comment type="caution">
    <text evidence="1">The sequence shown here is derived from an EMBL/GenBank/DDBJ whole genome shotgun (WGS) entry which is preliminary data.</text>
</comment>
<proteinExistence type="predicted"/>
<dbReference type="STRING" id="1131292.BCR24_15705"/>